<sequence length="72" mass="8085">MALKSVFVIKIAASGPNVSPHSVKLTVTFVVRTSSGVINFHTCLSVPWSMSFLRCLRSRIPRLRLRFFPIPL</sequence>
<dbReference type="VEuPathDB" id="PiroplasmaDB:BBBOND_0201080"/>
<organism evidence="1 2">
    <name type="scientific">Babesia bigemina</name>
    <dbReference type="NCBI Taxonomy" id="5866"/>
    <lineage>
        <taxon>Eukaryota</taxon>
        <taxon>Sar</taxon>
        <taxon>Alveolata</taxon>
        <taxon>Apicomplexa</taxon>
        <taxon>Aconoidasida</taxon>
        <taxon>Piroplasmida</taxon>
        <taxon>Babesiidae</taxon>
        <taxon>Babesia</taxon>
    </lineage>
</organism>
<reference evidence="2" key="1">
    <citation type="submission" date="2014-06" db="EMBL/GenBank/DDBJ databases">
        <authorList>
            <person name="Aslett M."/>
            <person name="De Silva N."/>
        </authorList>
    </citation>
    <scope>NUCLEOTIDE SEQUENCE [LARGE SCALE GENOMIC DNA]</scope>
    <source>
        <strain evidence="2">Bond</strain>
    </source>
</reference>
<evidence type="ECO:0000313" key="2">
    <source>
        <dbReference type="Proteomes" id="UP000033188"/>
    </source>
</evidence>
<evidence type="ECO:0000313" key="1">
    <source>
        <dbReference type="EMBL" id="CDR94951.1"/>
    </source>
</evidence>
<dbReference type="RefSeq" id="XP_012767137.1">
    <property type="nucleotide sequence ID" value="XM_012911683.1"/>
</dbReference>
<dbReference type="EMBL" id="LK391708">
    <property type="protein sequence ID" value="CDR94951.1"/>
    <property type="molecule type" value="Genomic_DNA"/>
</dbReference>
<accession>A0A061D2F7</accession>
<protein>
    <submittedName>
        <fullName evidence="1">Uncharacterized protein</fullName>
    </submittedName>
</protein>
<dbReference type="KEGG" id="bbig:BBBOND_0201080"/>
<dbReference type="Proteomes" id="UP000033188">
    <property type="component" value="Chromosome 2"/>
</dbReference>
<keyword evidence="2" id="KW-1185">Reference proteome</keyword>
<gene>
    <name evidence="1" type="ORF">BBBOND_0201080</name>
</gene>
<name>A0A061D2F7_BABBI</name>
<dbReference type="AlphaFoldDB" id="A0A061D2F7"/>
<dbReference type="GeneID" id="24563492"/>
<proteinExistence type="predicted"/>